<keyword evidence="2" id="KW-0472">Membrane</keyword>
<dbReference type="GO" id="GO:0016780">
    <property type="term" value="F:phosphotransferase activity, for other substituted phosphate groups"/>
    <property type="evidence" value="ECO:0007669"/>
    <property type="project" value="TreeGrafter"/>
</dbReference>
<protein>
    <submittedName>
        <fullName evidence="4">Sugar transferase</fullName>
    </submittedName>
</protein>
<name>A0A4P6JSA7_KTERU</name>
<dbReference type="Proteomes" id="UP000290365">
    <property type="component" value="Chromosome"/>
</dbReference>
<gene>
    <name evidence="4" type="ORF">EPA93_21310</name>
</gene>
<keyword evidence="5" id="KW-1185">Reference proteome</keyword>
<evidence type="ECO:0000256" key="1">
    <source>
        <dbReference type="ARBA" id="ARBA00006464"/>
    </source>
</evidence>
<evidence type="ECO:0000256" key="2">
    <source>
        <dbReference type="SAM" id="Phobius"/>
    </source>
</evidence>
<sequence>MPQTKGTLSNLQLGRDNMVVQSEPIQTISIDPKYLQAKRKLDIIFTLLVSPLVLLIGGLVAILIKLDSKGPVFFRQKRIGLNGVEFEMLKFRSMYVNSDDIEHRERIKQYMNGQKLNANGTSELAYKNVNDPRITRVGRFIRKTSLDELPQFWNVLQGQMSLVGPRPPLPFEVEEYTPHDWLRLSGKPGLTGTWQVYGRSRVTFQNMVEMDIEYLHEQSIWKDLKFILLTVPVMISGKGGA</sequence>
<proteinExistence type="inferred from homology"/>
<accession>A0A4P6JSA7</accession>
<evidence type="ECO:0000313" key="5">
    <source>
        <dbReference type="Proteomes" id="UP000290365"/>
    </source>
</evidence>
<keyword evidence="2" id="KW-0812">Transmembrane</keyword>
<dbReference type="Pfam" id="PF02397">
    <property type="entry name" value="Bac_transf"/>
    <property type="match status" value="1"/>
</dbReference>
<dbReference type="AlphaFoldDB" id="A0A4P6JSA7"/>
<organism evidence="4 5">
    <name type="scientific">Ktedonosporobacter rubrisoli</name>
    <dbReference type="NCBI Taxonomy" id="2509675"/>
    <lineage>
        <taxon>Bacteria</taxon>
        <taxon>Bacillati</taxon>
        <taxon>Chloroflexota</taxon>
        <taxon>Ktedonobacteria</taxon>
        <taxon>Ktedonobacterales</taxon>
        <taxon>Ktedonosporobacteraceae</taxon>
        <taxon>Ktedonosporobacter</taxon>
    </lineage>
</organism>
<keyword evidence="4" id="KW-0808">Transferase</keyword>
<dbReference type="PANTHER" id="PTHR30576">
    <property type="entry name" value="COLANIC BIOSYNTHESIS UDP-GLUCOSE LIPID CARRIER TRANSFERASE"/>
    <property type="match status" value="1"/>
</dbReference>
<evidence type="ECO:0000313" key="4">
    <source>
        <dbReference type="EMBL" id="QBD78399.1"/>
    </source>
</evidence>
<dbReference type="PANTHER" id="PTHR30576:SF10">
    <property type="entry name" value="SLL5057 PROTEIN"/>
    <property type="match status" value="1"/>
</dbReference>
<dbReference type="KEGG" id="kbs:EPA93_21310"/>
<dbReference type="OrthoDB" id="9795351at2"/>
<dbReference type="InterPro" id="IPR003362">
    <property type="entry name" value="Bact_transf"/>
</dbReference>
<evidence type="ECO:0000259" key="3">
    <source>
        <dbReference type="Pfam" id="PF02397"/>
    </source>
</evidence>
<feature type="domain" description="Bacterial sugar transferase" evidence="3">
    <location>
        <begin position="38"/>
        <end position="235"/>
    </location>
</feature>
<keyword evidence="2" id="KW-1133">Transmembrane helix</keyword>
<dbReference type="EMBL" id="CP035758">
    <property type="protein sequence ID" value="QBD78399.1"/>
    <property type="molecule type" value="Genomic_DNA"/>
</dbReference>
<feature type="transmembrane region" description="Helical" evidence="2">
    <location>
        <begin position="43"/>
        <end position="64"/>
    </location>
</feature>
<reference evidence="4 5" key="1">
    <citation type="submission" date="2019-01" db="EMBL/GenBank/DDBJ databases">
        <title>Ktedonosporobacter rubrisoli SCAWS-G2.</title>
        <authorList>
            <person name="Huang Y."/>
            <person name="Yan B."/>
        </authorList>
    </citation>
    <scope>NUCLEOTIDE SEQUENCE [LARGE SCALE GENOMIC DNA]</scope>
    <source>
        <strain evidence="4 5">SCAWS-G2</strain>
    </source>
</reference>
<comment type="similarity">
    <text evidence="1">Belongs to the bacterial sugar transferase family.</text>
</comment>